<dbReference type="GO" id="GO:0016926">
    <property type="term" value="P:protein desumoylation"/>
    <property type="evidence" value="ECO:0007669"/>
    <property type="project" value="TreeGrafter"/>
</dbReference>
<evidence type="ECO:0000259" key="6">
    <source>
        <dbReference type="PROSITE" id="PS50600"/>
    </source>
</evidence>
<dbReference type="GO" id="GO:0016929">
    <property type="term" value="F:deSUMOylase activity"/>
    <property type="evidence" value="ECO:0007669"/>
    <property type="project" value="TreeGrafter"/>
</dbReference>
<proteinExistence type="inferred from homology"/>
<feature type="domain" description="Ubiquitin-like protease family profile" evidence="6">
    <location>
        <begin position="532"/>
        <end position="713"/>
    </location>
</feature>
<evidence type="ECO:0000256" key="1">
    <source>
        <dbReference type="ARBA" id="ARBA00005234"/>
    </source>
</evidence>
<evidence type="ECO:0000256" key="2">
    <source>
        <dbReference type="ARBA" id="ARBA00022670"/>
    </source>
</evidence>
<evidence type="ECO:0000313" key="9">
    <source>
        <dbReference type="Proteomes" id="UP001054902"/>
    </source>
</evidence>
<dbReference type="GO" id="GO:0005634">
    <property type="term" value="C:nucleus"/>
    <property type="evidence" value="ECO:0007669"/>
    <property type="project" value="TreeGrafter"/>
</dbReference>
<feature type="region of interest" description="Disordered" evidence="5">
    <location>
        <begin position="1039"/>
        <end position="1058"/>
    </location>
</feature>
<organism evidence="8 9">
    <name type="scientific">Chaetoceros tenuissimus</name>
    <dbReference type="NCBI Taxonomy" id="426638"/>
    <lineage>
        <taxon>Eukaryota</taxon>
        <taxon>Sar</taxon>
        <taxon>Stramenopiles</taxon>
        <taxon>Ochrophyta</taxon>
        <taxon>Bacillariophyta</taxon>
        <taxon>Coscinodiscophyceae</taxon>
        <taxon>Chaetocerotophycidae</taxon>
        <taxon>Chaetocerotales</taxon>
        <taxon>Chaetocerotaceae</taxon>
        <taxon>Chaetoceros</taxon>
    </lineage>
</organism>
<accession>A0AAD3H2U8</accession>
<keyword evidence="9" id="KW-1185">Reference proteome</keyword>
<feature type="domain" description="CG-1" evidence="7">
    <location>
        <begin position="826"/>
        <end position="963"/>
    </location>
</feature>
<keyword evidence="4" id="KW-0788">Thiol protease</keyword>
<protein>
    <submittedName>
        <fullName evidence="8">Cysteine proteinase</fullName>
    </submittedName>
</protein>
<reference evidence="8 9" key="1">
    <citation type="journal article" date="2021" name="Sci. Rep.">
        <title>The genome of the diatom Chaetoceros tenuissimus carries an ancient integrated fragment of an extant virus.</title>
        <authorList>
            <person name="Hongo Y."/>
            <person name="Kimura K."/>
            <person name="Takaki Y."/>
            <person name="Yoshida Y."/>
            <person name="Baba S."/>
            <person name="Kobayashi G."/>
            <person name="Nagasaki K."/>
            <person name="Hano T."/>
            <person name="Tomaru Y."/>
        </authorList>
    </citation>
    <scope>NUCLEOTIDE SEQUENCE [LARGE SCALE GENOMIC DNA]</scope>
    <source>
        <strain evidence="8 9">NIES-3715</strain>
    </source>
</reference>
<name>A0AAD3H2U8_9STRA</name>
<dbReference type="InterPro" id="IPR005559">
    <property type="entry name" value="CG-1_dom"/>
</dbReference>
<dbReference type="PANTHER" id="PTHR12606:SF1">
    <property type="entry name" value="UBIQUITIN-LIKE-SPECIFIC PROTEASE 1A"/>
    <property type="match status" value="1"/>
</dbReference>
<gene>
    <name evidence="8" type="ORF">CTEN210_04732</name>
</gene>
<dbReference type="Gene3D" id="3.40.395.10">
    <property type="entry name" value="Adenoviral Proteinase, Chain A"/>
    <property type="match status" value="1"/>
</dbReference>
<dbReference type="GO" id="GO:0006508">
    <property type="term" value="P:proteolysis"/>
    <property type="evidence" value="ECO:0007669"/>
    <property type="project" value="UniProtKB-KW"/>
</dbReference>
<evidence type="ECO:0000256" key="5">
    <source>
        <dbReference type="SAM" id="MobiDB-lite"/>
    </source>
</evidence>
<keyword evidence="2" id="KW-0645">Protease</keyword>
<dbReference type="Pfam" id="PF03859">
    <property type="entry name" value="CG-1"/>
    <property type="match status" value="1"/>
</dbReference>
<keyword evidence="3" id="KW-0378">Hydrolase</keyword>
<feature type="compositionally biased region" description="Low complexity" evidence="5">
    <location>
        <begin position="1041"/>
        <end position="1052"/>
    </location>
</feature>
<sequence>MKWRIRRKGVIANDDSNSNPRDFRQPPSSSLFFPQLGSSSHSNDDRKEDLEENTLEYDQSLEKIDIDPNFGNVSLIPRFVMDPFHAIVIHETEEESVYEVPFELEGDDNDCENAEWEEAVYTDDELTFDDDASDVGSMVGRPPTPSGSEPSSFSFNEHDGSFISDQRPKISEIEFPMEEETQLQSDDTIAPVQTSQESCEGLNVSTSTMDVSPSKQEAGVLPASNPFWQCNSVSHHIYMSEEERARIVEEINGNGKRKRNDESLPFKSRGKTGKEEEEEPDIKILHSSTSVNSFQHHVPYAGDSSSSSKKPTTEPQSRESTGRYLQSALIERDAEGIGTSMRTPSGVLLLSLPDDKFSLSEALCIARENIEVFVATDFDVKFPTPGRKGPVVIGQVGLRCIHCRVAIHPSEKVNRAVCFPSSIERIYRAVIHLKNEHFKLCRFVPVELKMKLEQLKASRGTGISKQYFVQAAKRMGMVDGGHGIRFCKETAASTSGESALLKPLSFEERKRVHEALYGHGPLNEKLAVSWNDSVQRQSMQTLRPGQWLNDEVIHYFFSLLANRDEALSAVTPGRKRSHFFLSFFFTKLFDEKDTNQYSYENVKSWSNSVPGKDIFELDKMIFACNVNGSHWTCAVVFVQKKKIQYFDSMSSSGEKYVDSLFQYLKDEWKAKKGEEMPDLEKWEFVYGHQGDNIPQQHNGYDCGVFTCMFAYFLSVDRSLSFNQTYVNQCRDRIALSILTNDIEKIDDVRNYEEEGKENTDVSNIVMPNVNITAIENHNETSTSIGFHNSENLFPPMPPLVSNIDNNFNSTILNAANVRTIAAQRWLNLSEIEAVLDPNNPTRILDISKTPIASPPTSGQIFLFDRNVTRYYKQDGHQWQKRGESSVVKENRKKLLLRGKLRIGVVYTHSSTCTTFQKRAYHLLDPETESTLSPIAKKSEVQKGLTPASLVLVHYLDTRPAPLMKKDIIKNPTLPDIVNGVISSQNLYGTDNGGSVSVSNGSSNTLGNGRYMRVNGASADMNGGIISSTSISALDKGDSAITNSDSDSSVNDNDTSRSRVVNTGNVIDDIDRSKWQYDIGNSRSHLASTCRCRKCNIIIPLDQKRLFRYETTSMKRQKTIHPYCFDETELFATPKIRPMADEITSDPKTLAIAFAQQYVDTRNWTDEEFQDFIRRLEKGLSNDREVHMDHPSDWRMEPEIKMKIRGVEVPLTGVTRTKVNHENEKDKFICPDCLPGIVRRIGNTDEAKCDNIGCGHEFMICDHCISIHSSSSDLDKHCETEVHIRNVRTGQTNAVPYNCQVYEVDLAFDYKIEDALNTIFDLDMTKKFLGSRSMFDVGATIQHFTDGAKNDITHILNKMKGVYKSGFWWNEKEFDNIHEFGIIVFRIKNVKYRKSDDNLPVDRGERALYYKIVESNEGINVSSLCKLGQGQENHTAEQTDESAKYNYSLYILGCNEKFHGETRLRIRKGYAHSREVEQS</sequence>
<dbReference type="Pfam" id="PF02902">
    <property type="entry name" value="Peptidase_C48"/>
    <property type="match status" value="1"/>
</dbReference>
<dbReference type="EMBL" id="BLLK01000027">
    <property type="protein sequence ID" value="GFH48256.1"/>
    <property type="molecule type" value="Genomic_DNA"/>
</dbReference>
<dbReference type="InterPro" id="IPR003653">
    <property type="entry name" value="Peptidase_C48_C"/>
</dbReference>
<evidence type="ECO:0000256" key="3">
    <source>
        <dbReference type="ARBA" id="ARBA00022801"/>
    </source>
</evidence>
<dbReference type="GO" id="GO:0003677">
    <property type="term" value="F:DNA binding"/>
    <property type="evidence" value="ECO:0007669"/>
    <property type="project" value="InterPro"/>
</dbReference>
<dbReference type="PROSITE" id="PS50600">
    <property type="entry name" value="ULP_PROTEASE"/>
    <property type="match status" value="1"/>
</dbReference>
<feature type="region of interest" description="Disordered" evidence="5">
    <location>
        <begin position="1"/>
        <end position="50"/>
    </location>
</feature>
<evidence type="ECO:0000256" key="4">
    <source>
        <dbReference type="ARBA" id="ARBA00022807"/>
    </source>
</evidence>
<evidence type="ECO:0000313" key="8">
    <source>
        <dbReference type="EMBL" id="GFH48256.1"/>
    </source>
</evidence>
<dbReference type="SUPFAM" id="SSF54001">
    <property type="entry name" value="Cysteine proteinases"/>
    <property type="match status" value="1"/>
</dbReference>
<dbReference type="SMART" id="SM01076">
    <property type="entry name" value="CG-1"/>
    <property type="match status" value="1"/>
</dbReference>
<evidence type="ECO:0000259" key="7">
    <source>
        <dbReference type="PROSITE" id="PS51437"/>
    </source>
</evidence>
<dbReference type="Proteomes" id="UP001054902">
    <property type="component" value="Unassembled WGS sequence"/>
</dbReference>
<dbReference type="InterPro" id="IPR038765">
    <property type="entry name" value="Papain-like_cys_pep_sf"/>
</dbReference>
<dbReference type="PROSITE" id="PS51437">
    <property type="entry name" value="CG_1"/>
    <property type="match status" value="1"/>
</dbReference>
<feature type="compositionally biased region" description="Polar residues" evidence="5">
    <location>
        <begin position="286"/>
        <end position="295"/>
    </location>
</feature>
<dbReference type="PANTHER" id="PTHR12606">
    <property type="entry name" value="SENTRIN/SUMO-SPECIFIC PROTEASE"/>
    <property type="match status" value="1"/>
</dbReference>
<feature type="region of interest" description="Disordered" evidence="5">
    <location>
        <begin position="254"/>
        <end position="323"/>
    </location>
</feature>
<feature type="compositionally biased region" description="Polar residues" evidence="5">
    <location>
        <begin position="14"/>
        <end position="41"/>
    </location>
</feature>
<comment type="similarity">
    <text evidence="1">Belongs to the peptidase C48 family.</text>
</comment>
<comment type="caution">
    <text evidence="8">The sequence shown here is derived from an EMBL/GenBank/DDBJ whole genome shotgun (WGS) entry which is preliminary data.</text>
</comment>
<feature type="region of interest" description="Disordered" evidence="5">
    <location>
        <begin position="128"/>
        <end position="154"/>
    </location>
</feature>